<dbReference type="GO" id="GO:0003700">
    <property type="term" value="F:DNA-binding transcription factor activity"/>
    <property type="evidence" value="ECO:0007669"/>
    <property type="project" value="TreeGrafter"/>
</dbReference>
<dbReference type="PANTHER" id="PTHR24567:SF68">
    <property type="entry name" value="DNA-BINDING TRANSCRIPTIONAL DUAL REGULATOR CRP"/>
    <property type="match status" value="1"/>
</dbReference>
<evidence type="ECO:0000259" key="5">
    <source>
        <dbReference type="PROSITE" id="PS51063"/>
    </source>
</evidence>
<proteinExistence type="predicted"/>
<comment type="caution">
    <text evidence="6">The sequence shown here is derived from an EMBL/GenBank/DDBJ whole genome shotgun (WGS) entry which is preliminary data.</text>
</comment>
<evidence type="ECO:0000256" key="1">
    <source>
        <dbReference type="ARBA" id="ARBA00023015"/>
    </source>
</evidence>
<organism evidence="6 7">
    <name type="scientific">Caballeronia concitans</name>
    <dbReference type="NCBI Taxonomy" id="1777133"/>
    <lineage>
        <taxon>Bacteria</taxon>
        <taxon>Pseudomonadati</taxon>
        <taxon>Pseudomonadota</taxon>
        <taxon>Betaproteobacteria</taxon>
        <taxon>Burkholderiales</taxon>
        <taxon>Burkholderiaceae</taxon>
        <taxon>Caballeronia</taxon>
    </lineage>
</organism>
<dbReference type="AlphaFoldDB" id="A0A658R1R1"/>
<keyword evidence="7" id="KW-1185">Reference proteome</keyword>
<evidence type="ECO:0000259" key="4">
    <source>
        <dbReference type="PROSITE" id="PS50042"/>
    </source>
</evidence>
<keyword evidence="2" id="KW-0238">DNA-binding</keyword>
<keyword evidence="1" id="KW-0805">Transcription regulation</keyword>
<dbReference type="Pfam" id="PF13545">
    <property type="entry name" value="HTH_Crp_2"/>
    <property type="match status" value="1"/>
</dbReference>
<dbReference type="InterPro" id="IPR018488">
    <property type="entry name" value="cNMP-bd_CS"/>
</dbReference>
<dbReference type="InterPro" id="IPR050397">
    <property type="entry name" value="Env_Response_Regulators"/>
</dbReference>
<dbReference type="PANTHER" id="PTHR24567">
    <property type="entry name" value="CRP FAMILY TRANSCRIPTIONAL REGULATORY PROTEIN"/>
    <property type="match status" value="1"/>
</dbReference>
<sequence length="218" mass="24048">MSSLHDSVLSGIAAHVRTRQFKRRDLIVNRGAPGAALMFLFSGRLQQISLNEDGREVGLGFIEPGEHFGLLSIIDGHPQTVSIIAVTDALVGFLDREHAERFLLRSAEVTYLLLCQLCESIRQGFDDRSKLGVTSARARICAVLNSMVTARPDGIAEIHKPPSQRAIAITANVSRETVSRALNVLNENKIIRKDRDRLLVLDEHALRRAACGELVFSD</sequence>
<dbReference type="Pfam" id="PF00027">
    <property type="entry name" value="cNMP_binding"/>
    <property type="match status" value="1"/>
</dbReference>
<dbReference type="PROSITE" id="PS50042">
    <property type="entry name" value="CNMP_BINDING_3"/>
    <property type="match status" value="1"/>
</dbReference>
<dbReference type="SMART" id="SM00100">
    <property type="entry name" value="cNMP"/>
    <property type="match status" value="1"/>
</dbReference>
<dbReference type="SUPFAM" id="SSF51206">
    <property type="entry name" value="cAMP-binding domain-like"/>
    <property type="match status" value="1"/>
</dbReference>
<reference evidence="6 7" key="1">
    <citation type="submission" date="2016-01" db="EMBL/GenBank/DDBJ databases">
        <authorList>
            <person name="Peeters C."/>
        </authorList>
    </citation>
    <scope>NUCLEOTIDE SEQUENCE [LARGE SCALE GENOMIC DNA]</scope>
    <source>
        <strain evidence="6">LMG 29315</strain>
    </source>
</reference>
<dbReference type="GO" id="GO:0003677">
    <property type="term" value="F:DNA binding"/>
    <property type="evidence" value="ECO:0007669"/>
    <property type="project" value="UniProtKB-KW"/>
</dbReference>
<keyword evidence="3" id="KW-0804">Transcription</keyword>
<dbReference type="EMBL" id="FCNV02000010">
    <property type="protein sequence ID" value="SAL40426.1"/>
    <property type="molecule type" value="Genomic_DNA"/>
</dbReference>
<dbReference type="GO" id="GO:0005829">
    <property type="term" value="C:cytosol"/>
    <property type="evidence" value="ECO:0007669"/>
    <property type="project" value="TreeGrafter"/>
</dbReference>
<dbReference type="PROSITE" id="PS51063">
    <property type="entry name" value="HTH_CRP_2"/>
    <property type="match status" value="1"/>
</dbReference>
<dbReference type="Gene3D" id="2.60.120.10">
    <property type="entry name" value="Jelly Rolls"/>
    <property type="match status" value="1"/>
</dbReference>
<protein>
    <submittedName>
        <fullName evidence="6">Crp/FNR family transcriptional regulator</fullName>
    </submittedName>
</protein>
<gene>
    <name evidence="6" type="ORF">AWB72_04233</name>
</gene>
<evidence type="ECO:0000313" key="6">
    <source>
        <dbReference type="EMBL" id="SAL40426.1"/>
    </source>
</evidence>
<dbReference type="Proteomes" id="UP000198263">
    <property type="component" value="Unassembled WGS sequence"/>
</dbReference>
<evidence type="ECO:0000256" key="2">
    <source>
        <dbReference type="ARBA" id="ARBA00023125"/>
    </source>
</evidence>
<dbReference type="InterPro" id="IPR036390">
    <property type="entry name" value="WH_DNA-bd_sf"/>
</dbReference>
<evidence type="ECO:0000313" key="7">
    <source>
        <dbReference type="Proteomes" id="UP000198263"/>
    </source>
</evidence>
<evidence type="ECO:0000256" key="3">
    <source>
        <dbReference type="ARBA" id="ARBA00023163"/>
    </source>
</evidence>
<feature type="domain" description="Cyclic nucleotide-binding" evidence="4">
    <location>
        <begin position="1"/>
        <end position="120"/>
    </location>
</feature>
<dbReference type="InterPro" id="IPR018490">
    <property type="entry name" value="cNMP-bd_dom_sf"/>
</dbReference>
<dbReference type="CDD" id="cd00038">
    <property type="entry name" value="CAP_ED"/>
    <property type="match status" value="1"/>
</dbReference>
<dbReference type="SUPFAM" id="SSF46785">
    <property type="entry name" value="Winged helix' DNA-binding domain"/>
    <property type="match status" value="1"/>
</dbReference>
<dbReference type="InterPro" id="IPR000595">
    <property type="entry name" value="cNMP-bd_dom"/>
</dbReference>
<dbReference type="InterPro" id="IPR012318">
    <property type="entry name" value="HTH_CRP"/>
</dbReference>
<accession>A0A658R1R1</accession>
<dbReference type="InterPro" id="IPR014710">
    <property type="entry name" value="RmlC-like_jellyroll"/>
</dbReference>
<dbReference type="RefSeq" id="WP_159459391.1">
    <property type="nucleotide sequence ID" value="NZ_FCNV02000010.1"/>
</dbReference>
<name>A0A658R1R1_9BURK</name>
<dbReference type="PROSITE" id="PS00888">
    <property type="entry name" value="CNMP_BINDING_1"/>
    <property type="match status" value="1"/>
</dbReference>
<dbReference type="OrthoDB" id="8565101at2"/>
<feature type="domain" description="HTH crp-type" evidence="5">
    <location>
        <begin position="134"/>
        <end position="204"/>
    </location>
</feature>